<name>A0A844H9G5_9RHOB</name>
<proteinExistence type="predicted"/>
<accession>A0A844H9G5</accession>
<protein>
    <submittedName>
        <fullName evidence="2">Uncharacterized protein</fullName>
    </submittedName>
</protein>
<organism evidence="2 3">
    <name type="scientific">Paracoccus limosus</name>
    <dbReference type="NCBI Taxonomy" id="913252"/>
    <lineage>
        <taxon>Bacteria</taxon>
        <taxon>Pseudomonadati</taxon>
        <taxon>Pseudomonadota</taxon>
        <taxon>Alphaproteobacteria</taxon>
        <taxon>Rhodobacterales</taxon>
        <taxon>Paracoccaceae</taxon>
        <taxon>Paracoccus</taxon>
    </lineage>
</organism>
<reference evidence="2 3" key="1">
    <citation type="submission" date="2019-11" db="EMBL/GenBank/DDBJ databases">
        <authorList>
            <person name="Dong K."/>
        </authorList>
    </citation>
    <scope>NUCLEOTIDE SEQUENCE [LARGE SCALE GENOMIC DNA]</scope>
    <source>
        <strain evidence="2 3">JCM 17370</strain>
    </source>
</reference>
<keyword evidence="3" id="KW-1185">Reference proteome</keyword>
<dbReference type="EMBL" id="WMIF01000013">
    <property type="protein sequence ID" value="MTH35118.1"/>
    <property type="molecule type" value="Genomic_DNA"/>
</dbReference>
<feature type="compositionally biased region" description="Low complexity" evidence="1">
    <location>
        <begin position="49"/>
        <end position="73"/>
    </location>
</feature>
<feature type="region of interest" description="Disordered" evidence="1">
    <location>
        <begin position="49"/>
        <end position="81"/>
    </location>
</feature>
<gene>
    <name evidence="2" type="ORF">GL279_10940</name>
</gene>
<sequence>MRLLAGVLALVILGLAGLLGYAYFGDMKADPQETRLPVQLDLGAAPLAATTTAPVGTDTPAPAPSDSAAPAAPQAGQNDLD</sequence>
<comment type="caution">
    <text evidence="2">The sequence shown here is derived from an EMBL/GenBank/DDBJ whole genome shotgun (WGS) entry which is preliminary data.</text>
</comment>
<dbReference type="Proteomes" id="UP000442533">
    <property type="component" value="Unassembled WGS sequence"/>
</dbReference>
<evidence type="ECO:0000256" key="1">
    <source>
        <dbReference type="SAM" id="MobiDB-lite"/>
    </source>
</evidence>
<evidence type="ECO:0000313" key="2">
    <source>
        <dbReference type="EMBL" id="MTH35118.1"/>
    </source>
</evidence>
<dbReference type="RefSeq" id="WP_155064668.1">
    <property type="nucleotide sequence ID" value="NZ_WMIF01000013.1"/>
</dbReference>
<evidence type="ECO:0000313" key="3">
    <source>
        <dbReference type="Proteomes" id="UP000442533"/>
    </source>
</evidence>
<dbReference type="AlphaFoldDB" id="A0A844H9G5"/>